<evidence type="ECO:0000313" key="3">
    <source>
        <dbReference type="Proteomes" id="UP001066276"/>
    </source>
</evidence>
<gene>
    <name evidence="2" type="ORF">NDU88_003532</name>
</gene>
<proteinExistence type="predicted"/>
<feature type="compositionally biased region" description="Basic and acidic residues" evidence="1">
    <location>
        <begin position="41"/>
        <end position="52"/>
    </location>
</feature>
<dbReference type="EMBL" id="JANPWB010000003">
    <property type="protein sequence ID" value="KAJ1199699.1"/>
    <property type="molecule type" value="Genomic_DNA"/>
</dbReference>
<evidence type="ECO:0000256" key="1">
    <source>
        <dbReference type="SAM" id="MobiDB-lite"/>
    </source>
</evidence>
<dbReference type="Proteomes" id="UP001066276">
    <property type="component" value="Chromosome 2_1"/>
</dbReference>
<protein>
    <submittedName>
        <fullName evidence="2">Uncharacterized protein</fullName>
    </submittedName>
</protein>
<name>A0AAV7VDJ9_PLEWA</name>
<comment type="caution">
    <text evidence="2">The sequence shown here is derived from an EMBL/GenBank/DDBJ whole genome shotgun (WGS) entry which is preliminary data.</text>
</comment>
<reference evidence="2" key="1">
    <citation type="journal article" date="2022" name="bioRxiv">
        <title>Sequencing and chromosome-scale assembly of the giantPleurodeles waltlgenome.</title>
        <authorList>
            <person name="Brown T."/>
            <person name="Elewa A."/>
            <person name="Iarovenko S."/>
            <person name="Subramanian E."/>
            <person name="Araus A.J."/>
            <person name="Petzold A."/>
            <person name="Susuki M."/>
            <person name="Suzuki K.-i.T."/>
            <person name="Hayashi T."/>
            <person name="Toyoda A."/>
            <person name="Oliveira C."/>
            <person name="Osipova E."/>
            <person name="Leigh N.D."/>
            <person name="Simon A."/>
            <person name="Yun M.H."/>
        </authorList>
    </citation>
    <scope>NUCLEOTIDE SEQUENCE</scope>
    <source>
        <strain evidence="2">20211129_DDA</strain>
        <tissue evidence="2">Liver</tissue>
    </source>
</reference>
<evidence type="ECO:0000313" key="2">
    <source>
        <dbReference type="EMBL" id="KAJ1199699.1"/>
    </source>
</evidence>
<dbReference type="AlphaFoldDB" id="A0AAV7VDJ9"/>
<sequence length="116" mass="13228">MVTAEKGSDRVTRNISWFKKAMFVEHSGDQEAEDQFPDWSTTERPEQDRESELPSVAEPGCLRQPNMFSLPHWRKKDQEQEQPLEVGQGDEATADASKDSDELDEQLVLSAVVDYD</sequence>
<organism evidence="2 3">
    <name type="scientific">Pleurodeles waltl</name>
    <name type="common">Iberian ribbed newt</name>
    <dbReference type="NCBI Taxonomy" id="8319"/>
    <lineage>
        <taxon>Eukaryota</taxon>
        <taxon>Metazoa</taxon>
        <taxon>Chordata</taxon>
        <taxon>Craniata</taxon>
        <taxon>Vertebrata</taxon>
        <taxon>Euteleostomi</taxon>
        <taxon>Amphibia</taxon>
        <taxon>Batrachia</taxon>
        <taxon>Caudata</taxon>
        <taxon>Salamandroidea</taxon>
        <taxon>Salamandridae</taxon>
        <taxon>Pleurodelinae</taxon>
        <taxon>Pleurodeles</taxon>
    </lineage>
</organism>
<feature type="region of interest" description="Disordered" evidence="1">
    <location>
        <begin position="26"/>
        <end position="104"/>
    </location>
</feature>
<keyword evidence="3" id="KW-1185">Reference proteome</keyword>
<accession>A0AAV7VDJ9</accession>